<dbReference type="GO" id="GO:0005975">
    <property type="term" value="P:carbohydrate metabolic process"/>
    <property type="evidence" value="ECO:0007669"/>
    <property type="project" value="InterPro"/>
</dbReference>
<evidence type="ECO:0000256" key="1">
    <source>
        <dbReference type="ARBA" id="ARBA00006047"/>
    </source>
</evidence>
<reference evidence="3 4" key="1">
    <citation type="journal article" date="2015" name="Nature">
        <title>rRNA introns, odd ribosomes, and small enigmatic genomes across a large radiation of phyla.</title>
        <authorList>
            <person name="Brown C.T."/>
            <person name="Hug L.A."/>
            <person name="Thomas B.C."/>
            <person name="Sharon I."/>
            <person name="Castelle C.J."/>
            <person name="Singh A."/>
            <person name="Wilkins M.J."/>
            <person name="Williams K.H."/>
            <person name="Banfield J.F."/>
        </authorList>
    </citation>
    <scope>NUCLEOTIDE SEQUENCE [LARGE SCALE GENOMIC DNA]</scope>
</reference>
<evidence type="ECO:0000313" key="4">
    <source>
        <dbReference type="Proteomes" id="UP000034207"/>
    </source>
</evidence>
<dbReference type="InterPro" id="IPR000811">
    <property type="entry name" value="Glyco_trans_35"/>
</dbReference>
<dbReference type="Pfam" id="PF00343">
    <property type="entry name" value="Phosphorylase"/>
    <property type="match status" value="2"/>
</dbReference>
<comment type="caution">
    <text evidence="3">The sequence shown here is derived from an EMBL/GenBank/DDBJ whole genome shotgun (WGS) entry which is preliminary data.</text>
</comment>
<dbReference type="Gene3D" id="3.40.50.2000">
    <property type="entry name" value="Glycogen Phosphorylase B"/>
    <property type="match status" value="3"/>
</dbReference>
<organism evidence="3 4">
    <name type="scientific">candidate division CPR2 bacterium GW2011_GWC2_39_10</name>
    <dbReference type="NCBI Taxonomy" id="1618345"/>
    <lineage>
        <taxon>Bacteria</taxon>
        <taxon>Bacteria division CPR2</taxon>
    </lineage>
</organism>
<dbReference type="PANTHER" id="PTHR42655:SF1">
    <property type="entry name" value="GLYCOGEN PHOSPHORYLASE"/>
    <property type="match status" value="1"/>
</dbReference>
<protein>
    <submittedName>
        <fullName evidence="3">Glycogen phosphorylase</fullName>
    </submittedName>
</protein>
<dbReference type="PANTHER" id="PTHR42655">
    <property type="entry name" value="GLYCOGEN PHOSPHORYLASE"/>
    <property type="match status" value="1"/>
</dbReference>
<dbReference type="PATRIC" id="fig|1618345.3.peg.14"/>
<dbReference type="GO" id="GO:0008184">
    <property type="term" value="F:glycogen phosphorylase activity"/>
    <property type="evidence" value="ECO:0007669"/>
    <property type="project" value="InterPro"/>
</dbReference>
<dbReference type="STRING" id="1618345.UT18_C0001G0013"/>
<accession>A0A0G0Q179</accession>
<dbReference type="GO" id="GO:0030170">
    <property type="term" value="F:pyridoxal phosphate binding"/>
    <property type="evidence" value="ECO:0007669"/>
    <property type="project" value="InterPro"/>
</dbReference>
<name>A0A0G0Q179_UNCC2</name>
<keyword evidence="2" id="KW-0663">Pyridoxal phosphate</keyword>
<dbReference type="NCBIfam" id="TIGR02094">
    <property type="entry name" value="more_P_ylases"/>
    <property type="match status" value="1"/>
</dbReference>
<dbReference type="PIRSF" id="PIRSF000460">
    <property type="entry name" value="Pprylas_GlgP"/>
    <property type="match status" value="1"/>
</dbReference>
<dbReference type="AlphaFoldDB" id="A0A0G0Q179"/>
<comment type="similarity">
    <text evidence="1">Belongs to the glycogen phosphorylase family.</text>
</comment>
<dbReference type="Proteomes" id="UP000034207">
    <property type="component" value="Unassembled WGS sequence"/>
</dbReference>
<dbReference type="SUPFAM" id="SSF53756">
    <property type="entry name" value="UDP-Glycosyltransferase/glycogen phosphorylase"/>
    <property type="match status" value="1"/>
</dbReference>
<dbReference type="InterPro" id="IPR052182">
    <property type="entry name" value="Glycogen/Maltodextrin_Phosph"/>
</dbReference>
<evidence type="ECO:0000256" key="2">
    <source>
        <dbReference type="PIRSR" id="PIRSR000460-1"/>
    </source>
</evidence>
<proteinExistence type="inferred from homology"/>
<sequence>MCKYMPKDCFNKEEVTIAYFSMEIGLANSMTTYSGGLGILAGDTIKSCSDLNIPLVGVSLLNQEGYFKQVIDSEGNQIEEPDPWVPKDHAELQPEIVSIWIQDKEVKVRAYKREVKGVAGYSIPVYFLDTDFEGNEEWHRSLTRHLYGGDQLYRLAQEIVLGIGGFRMLQALGFKNINKYHLNEGHASFLILELLSKTATKSDLGWQFDPELVKKTCVFTTHTPVAAGHDHFPFETVKSFLGAYFPYNMVEGAVRDGQLNLTRMALLYSGYVNGVAKKHGQITRDMFGDSEIDHITNGVHSVTWTAKSFKRIFDRYIPGWREDPFTLRSAWGIPSEEVWEAHMEAKRKLIAIINEKNEGFSEDVFTIGFARRFTQYKRPNFIFRDEKALKEVIRKNGKIQVVFAGKAHPKDFQGKEILKEVFDIAKNPKYKVKVAFLENYDMGLAGHLTSGVDIWLNNPQRPMEASGTSGMKAAHNGVPSLSILDGWWIEGHIEGVTGWAIGEEKYRCNDELAEKRELQDFYKKLAMIVRYYYKDREAWIKIMKDAISINASFFNTHRMVHQYVLNAYFKTGIIAANPVENGVEAANKE</sequence>
<gene>
    <name evidence="3" type="ORF">UT18_C0001G0013</name>
</gene>
<dbReference type="EMBL" id="LBVV01000001">
    <property type="protein sequence ID" value="KKQ95426.1"/>
    <property type="molecule type" value="Genomic_DNA"/>
</dbReference>
<feature type="modified residue" description="N6-(pyridoxal phosphate)lysine" evidence="2">
    <location>
        <position position="472"/>
    </location>
</feature>
<dbReference type="InterPro" id="IPR011834">
    <property type="entry name" value="Agluc_phsphrylas"/>
</dbReference>
<evidence type="ECO:0000313" key="3">
    <source>
        <dbReference type="EMBL" id="KKQ95426.1"/>
    </source>
</evidence>